<evidence type="ECO:0000313" key="5">
    <source>
        <dbReference type="EMBL" id="MFD1846779.1"/>
    </source>
</evidence>
<reference evidence="6" key="1">
    <citation type="journal article" date="2019" name="Int. J. Syst. Evol. Microbiol.">
        <title>The Global Catalogue of Microorganisms (GCM) 10K type strain sequencing project: providing services to taxonomists for standard genome sequencing and annotation.</title>
        <authorList>
            <consortium name="The Broad Institute Genomics Platform"/>
            <consortium name="The Broad Institute Genome Sequencing Center for Infectious Disease"/>
            <person name="Wu L."/>
            <person name="Ma J."/>
        </authorList>
    </citation>
    <scope>NUCLEOTIDE SEQUENCE [LARGE SCALE GENOMIC DNA]</scope>
    <source>
        <strain evidence="6">JCM 11496</strain>
    </source>
</reference>
<dbReference type="InterPro" id="IPR046335">
    <property type="entry name" value="LacI/GalR-like_sensor"/>
</dbReference>
<dbReference type="InterPro" id="IPR010982">
    <property type="entry name" value="Lambda_DNA-bd_dom_sf"/>
</dbReference>
<comment type="caution">
    <text evidence="5">The sequence shown here is derived from an EMBL/GenBank/DDBJ whole genome shotgun (WGS) entry which is preliminary data.</text>
</comment>
<evidence type="ECO:0000256" key="3">
    <source>
        <dbReference type="ARBA" id="ARBA00023163"/>
    </source>
</evidence>
<dbReference type="Pfam" id="PF00356">
    <property type="entry name" value="LacI"/>
    <property type="match status" value="1"/>
</dbReference>
<dbReference type="RefSeq" id="WP_343878238.1">
    <property type="nucleotide sequence ID" value="NZ_BAAAIJ010000013.1"/>
</dbReference>
<dbReference type="Gene3D" id="1.10.260.40">
    <property type="entry name" value="lambda repressor-like DNA-binding domains"/>
    <property type="match status" value="1"/>
</dbReference>
<evidence type="ECO:0000259" key="4">
    <source>
        <dbReference type="PROSITE" id="PS50932"/>
    </source>
</evidence>
<dbReference type="SUPFAM" id="SSF47413">
    <property type="entry name" value="lambda repressor-like DNA-binding domains"/>
    <property type="match status" value="1"/>
</dbReference>
<feature type="domain" description="HTH lacI-type" evidence="4">
    <location>
        <begin position="18"/>
        <end position="72"/>
    </location>
</feature>
<dbReference type="PROSITE" id="PS50932">
    <property type="entry name" value="HTH_LACI_2"/>
    <property type="match status" value="1"/>
</dbReference>
<dbReference type="CDD" id="cd01392">
    <property type="entry name" value="HTH_LacI"/>
    <property type="match status" value="1"/>
</dbReference>
<keyword evidence="6" id="KW-1185">Reference proteome</keyword>
<dbReference type="PANTHER" id="PTHR30146">
    <property type="entry name" value="LACI-RELATED TRANSCRIPTIONAL REPRESSOR"/>
    <property type="match status" value="1"/>
</dbReference>
<sequence length="355" mass="38304">MAEKKNDDGRPASAWSKVTMSDVAREANVSTATVSRFLDGMVPVLEPTRAKVMDAIKKTGYIRNEAATRLARGTSDTVGLLIRDPNNPYYGILHSELQLGAAEHKLHLLTVASPPGFNPQTESFGLRRLLEQRVGGILVATGTIAPDELSAFVRDVPTVVLGRPEEHPTLNTVSLDEEANAKLIVDAVLACGHRDIVVTFPQTNHSGLLIEHLRGTWLTRHLRDGGANVITVDTPSLSPADLEATHRQVVGLVRERRVSAALFTSDMKLLGFLKAAQEAGVRVPEDVSATGFDGLLPGTELLGLATVRLPVEALARRGMEIIHEEMVSDGTLPVRHESLVGSFLPGRTLASRLPQ</sequence>
<evidence type="ECO:0000313" key="6">
    <source>
        <dbReference type="Proteomes" id="UP001597307"/>
    </source>
</evidence>
<keyword evidence="3" id="KW-0804">Transcription</keyword>
<dbReference type="PANTHER" id="PTHR30146:SF109">
    <property type="entry name" value="HTH-TYPE TRANSCRIPTIONAL REGULATOR GALS"/>
    <property type="match status" value="1"/>
</dbReference>
<dbReference type="Pfam" id="PF13377">
    <property type="entry name" value="Peripla_BP_3"/>
    <property type="match status" value="1"/>
</dbReference>
<dbReference type="EMBL" id="JBHUGA010000030">
    <property type="protein sequence ID" value="MFD1846779.1"/>
    <property type="molecule type" value="Genomic_DNA"/>
</dbReference>
<keyword evidence="1" id="KW-0805">Transcription regulation</keyword>
<protein>
    <submittedName>
        <fullName evidence="5">LacI family DNA-binding transcriptional regulator</fullName>
    </submittedName>
</protein>
<dbReference type="Gene3D" id="3.40.50.2300">
    <property type="match status" value="2"/>
</dbReference>
<evidence type="ECO:0000256" key="1">
    <source>
        <dbReference type="ARBA" id="ARBA00023015"/>
    </source>
</evidence>
<gene>
    <name evidence="5" type="ORF">ACFSFX_09235</name>
</gene>
<dbReference type="SUPFAM" id="SSF53822">
    <property type="entry name" value="Periplasmic binding protein-like I"/>
    <property type="match status" value="1"/>
</dbReference>
<dbReference type="InterPro" id="IPR000843">
    <property type="entry name" value="HTH_LacI"/>
</dbReference>
<evidence type="ECO:0000256" key="2">
    <source>
        <dbReference type="ARBA" id="ARBA00023125"/>
    </source>
</evidence>
<dbReference type="InterPro" id="IPR028082">
    <property type="entry name" value="Peripla_BP_I"/>
</dbReference>
<keyword evidence="2 5" id="KW-0238">DNA-binding</keyword>
<dbReference type="Proteomes" id="UP001597307">
    <property type="component" value="Unassembled WGS sequence"/>
</dbReference>
<proteinExistence type="predicted"/>
<dbReference type="GO" id="GO:0003677">
    <property type="term" value="F:DNA binding"/>
    <property type="evidence" value="ECO:0007669"/>
    <property type="project" value="UniProtKB-KW"/>
</dbReference>
<organism evidence="5 6">
    <name type="scientific">Arthrobacter flavus</name>
    <dbReference type="NCBI Taxonomy" id="95172"/>
    <lineage>
        <taxon>Bacteria</taxon>
        <taxon>Bacillati</taxon>
        <taxon>Actinomycetota</taxon>
        <taxon>Actinomycetes</taxon>
        <taxon>Micrococcales</taxon>
        <taxon>Micrococcaceae</taxon>
        <taxon>Arthrobacter</taxon>
    </lineage>
</organism>
<name>A0ABW4Q7V3_9MICC</name>
<dbReference type="CDD" id="cd06267">
    <property type="entry name" value="PBP1_LacI_sugar_binding-like"/>
    <property type="match status" value="1"/>
</dbReference>
<dbReference type="PROSITE" id="PS00356">
    <property type="entry name" value="HTH_LACI_1"/>
    <property type="match status" value="1"/>
</dbReference>
<accession>A0ABW4Q7V3</accession>
<dbReference type="SMART" id="SM00354">
    <property type="entry name" value="HTH_LACI"/>
    <property type="match status" value="1"/>
</dbReference>